<accession>A0A9Q3PJV5</accession>
<name>A0A9Q3PJV5_9BASI</name>
<evidence type="ECO:0000313" key="2">
    <source>
        <dbReference type="Proteomes" id="UP000765509"/>
    </source>
</evidence>
<evidence type="ECO:0000313" key="1">
    <source>
        <dbReference type="EMBL" id="MBW0563810.1"/>
    </source>
</evidence>
<dbReference type="EMBL" id="AVOT02074783">
    <property type="protein sequence ID" value="MBW0563810.1"/>
    <property type="molecule type" value="Genomic_DNA"/>
</dbReference>
<sequence length="121" mass="13383">MVLPRSLAFSYWCMRRLLLHRLHAYAPAPPSRSDSNSASPSLPSPLLTLPHLRLIFSLDYNPYVPAGHSSYASNTTLTPPCASLNPPNPIHHLPYLRLWSAFPTCLQPHLPSLCSCSAHST</sequence>
<comment type="caution">
    <text evidence="1">The sequence shown here is derived from an EMBL/GenBank/DDBJ whole genome shotgun (WGS) entry which is preliminary data.</text>
</comment>
<reference evidence="1" key="1">
    <citation type="submission" date="2021-03" db="EMBL/GenBank/DDBJ databases">
        <title>Draft genome sequence of rust myrtle Austropuccinia psidii MF-1, a brazilian biotype.</title>
        <authorList>
            <person name="Quecine M.C."/>
            <person name="Pachon D.M.R."/>
            <person name="Bonatelli M.L."/>
            <person name="Correr F.H."/>
            <person name="Franceschini L.M."/>
            <person name="Leite T.F."/>
            <person name="Margarido G.R.A."/>
            <person name="Almeida C.A."/>
            <person name="Ferrarezi J.A."/>
            <person name="Labate C.A."/>
        </authorList>
    </citation>
    <scope>NUCLEOTIDE SEQUENCE</scope>
    <source>
        <strain evidence="1">MF-1</strain>
    </source>
</reference>
<gene>
    <name evidence="1" type="ORF">O181_103525</name>
</gene>
<proteinExistence type="predicted"/>
<keyword evidence="2" id="KW-1185">Reference proteome</keyword>
<dbReference type="Proteomes" id="UP000765509">
    <property type="component" value="Unassembled WGS sequence"/>
</dbReference>
<protein>
    <submittedName>
        <fullName evidence="1">Uncharacterized protein</fullName>
    </submittedName>
</protein>
<organism evidence="1 2">
    <name type="scientific">Austropuccinia psidii MF-1</name>
    <dbReference type="NCBI Taxonomy" id="1389203"/>
    <lineage>
        <taxon>Eukaryota</taxon>
        <taxon>Fungi</taxon>
        <taxon>Dikarya</taxon>
        <taxon>Basidiomycota</taxon>
        <taxon>Pucciniomycotina</taxon>
        <taxon>Pucciniomycetes</taxon>
        <taxon>Pucciniales</taxon>
        <taxon>Sphaerophragmiaceae</taxon>
        <taxon>Austropuccinia</taxon>
    </lineage>
</organism>
<dbReference type="AlphaFoldDB" id="A0A9Q3PJV5"/>